<dbReference type="Pfam" id="PF13427">
    <property type="entry name" value="AadA_C"/>
    <property type="match status" value="1"/>
</dbReference>
<dbReference type="GO" id="GO:0016779">
    <property type="term" value="F:nucleotidyltransferase activity"/>
    <property type="evidence" value="ECO:0007669"/>
    <property type="project" value="InterPro"/>
</dbReference>
<evidence type="ECO:0000313" key="4">
    <source>
        <dbReference type="EMBL" id="GGE36562.1"/>
    </source>
</evidence>
<comment type="caution">
    <text evidence="4">The sequence shown here is derived from an EMBL/GenBank/DDBJ whole genome shotgun (WGS) entry which is preliminary data.</text>
</comment>
<evidence type="ECO:0000259" key="3">
    <source>
        <dbReference type="Pfam" id="PF13427"/>
    </source>
</evidence>
<dbReference type="InterPro" id="IPR043519">
    <property type="entry name" value="NT_sf"/>
</dbReference>
<feature type="domain" description="Adenylyltransferase AadA C-terminal" evidence="3">
    <location>
        <begin position="150"/>
        <end position="246"/>
    </location>
</feature>
<protein>
    <submittedName>
        <fullName evidence="4">Streptomycin 3''-adenylyltransferase</fullName>
    </submittedName>
</protein>
<evidence type="ECO:0000256" key="1">
    <source>
        <dbReference type="ARBA" id="ARBA00022679"/>
    </source>
</evidence>
<name>A0A917EHR1_9STRE</name>
<accession>A0A917EHR1</accession>
<sequence>MTTIQTCLKQLQTTIPPILGDNILGIYIHGSYALDDFYPNSSDLDYLILVKEPLNLSEKLALMQETMNELWPLAPAKKLEFHVLLQENLQNWERAHHFDFHFSPYHLNAYLKNPRAFCTNMNGVDQDLWTHITVAKTCGITLFGIDKELVLPDIPPKIYLQSILTDIETAETDILEKPIYTILNLCRTLAFVEQKLLLSKTTGGHWALNHQPQLNQALIQTALKAHTKSRSFPSHVSPQALQSFALACLEQIREKIELC</sequence>
<dbReference type="InterPro" id="IPR025184">
    <property type="entry name" value="AadA_C"/>
</dbReference>
<gene>
    <name evidence="4" type="ORF">GCM10011510_17400</name>
</gene>
<organism evidence="4 5">
    <name type="scientific">Streptococcus himalayensis</name>
    <dbReference type="NCBI Taxonomy" id="1888195"/>
    <lineage>
        <taxon>Bacteria</taxon>
        <taxon>Bacillati</taxon>
        <taxon>Bacillota</taxon>
        <taxon>Bacilli</taxon>
        <taxon>Lactobacillales</taxon>
        <taxon>Streptococcaceae</taxon>
        <taxon>Streptococcus</taxon>
    </lineage>
</organism>
<evidence type="ECO:0000313" key="5">
    <source>
        <dbReference type="Proteomes" id="UP000660801"/>
    </source>
</evidence>
<dbReference type="RefSeq" id="WP_068989057.1">
    <property type="nucleotide sequence ID" value="NZ_BMJN01000040.1"/>
</dbReference>
<dbReference type="Gene3D" id="3.30.460.10">
    <property type="entry name" value="Beta Polymerase, domain 2"/>
    <property type="match status" value="1"/>
</dbReference>
<keyword evidence="1" id="KW-0808">Transferase</keyword>
<dbReference type="OrthoDB" id="5643411at2"/>
<dbReference type="AlphaFoldDB" id="A0A917EHR1"/>
<dbReference type="SUPFAM" id="SSF81301">
    <property type="entry name" value="Nucleotidyltransferase"/>
    <property type="match status" value="1"/>
</dbReference>
<dbReference type="EMBL" id="BMJN01000040">
    <property type="protein sequence ID" value="GGE36562.1"/>
    <property type="molecule type" value="Genomic_DNA"/>
</dbReference>
<feature type="domain" description="Polymerase nucleotidyl transferase" evidence="2">
    <location>
        <begin position="23"/>
        <end position="69"/>
    </location>
</feature>
<dbReference type="InterPro" id="IPR002934">
    <property type="entry name" value="Polymerase_NTP_transf_dom"/>
</dbReference>
<proteinExistence type="predicted"/>
<dbReference type="Pfam" id="PF01909">
    <property type="entry name" value="NTP_transf_2"/>
    <property type="match status" value="1"/>
</dbReference>
<evidence type="ECO:0000259" key="2">
    <source>
        <dbReference type="Pfam" id="PF01909"/>
    </source>
</evidence>
<dbReference type="Proteomes" id="UP000660801">
    <property type="component" value="Unassembled WGS sequence"/>
</dbReference>
<keyword evidence="5" id="KW-1185">Reference proteome</keyword>
<reference evidence="4" key="1">
    <citation type="journal article" date="2014" name="Int. J. Syst. Evol. Microbiol.">
        <title>Complete genome sequence of Corynebacterium casei LMG S-19264T (=DSM 44701T), isolated from a smear-ripened cheese.</title>
        <authorList>
            <consortium name="US DOE Joint Genome Institute (JGI-PGF)"/>
            <person name="Walter F."/>
            <person name="Albersmeier A."/>
            <person name="Kalinowski J."/>
            <person name="Ruckert C."/>
        </authorList>
    </citation>
    <scope>NUCLEOTIDE SEQUENCE</scope>
    <source>
        <strain evidence="4">CGMCC 1.15533</strain>
    </source>
</reference>
<reference evidence="4" key="2">
    <citation type="submission" date="2020-09" db="EMBL/GenBank/DDBJ databases">
        <authorList>
            <person name="Sun Q."/>
            <person name="Zhou Y."/>
        </authorList>
    </citation>
    <scope>NUCLEOTIDE SEQUENCE</scope>
    <source>
        <strain evidence="4">CGMCC 1.15533</strain>
    </source>
</reference>